<feature type="transmembrane region" description="Helical" evidence="1">
    <location>
        <begin position="114"/>
        <end position="131"/>
    </location>
</feature>
<gene>
    <name evidence="2" type="ORF">CPAV1605_903</name>
</gene>
<proteinExistence type="predicted"/>
<name>A0A5E8CIH4_9ZZZZ</name>
<reference evidence="2" key="1">
    <citation type="submission" date="2019-09" db="EMBL/GenBank/DDBJ databases">
        <authorList>
            <person name="Needham M D."/>
        </authorList>
    </citation>
    <scope>NUCLEOTIDE SEQUENCE</scope>
</reference>
<sequence>MLNCREYSTCELEDINYLTKKYLYRIGKAMVPKGLGPFGILYFIIRLIQLLGILFIILGIFLPKDFCQYHIIWCLFNLFFWLILKKKSFFSYILKYIFYLPEYPEFIPTNMDNTIKIVFIILFISLINFSYPKHSIYNLLGNTRQYMNRFN</sequence>
<evidence type="ECO:0000313" key="2">
    <source>
        <dbReference type="EMBL" id="VVU95178.1"/>
    </source>
</evidence>
<feature type="transmembrane region" description="Helical" evidence="1">
    <location>
        <begin position="40"/>
        <end position="62"/>
    </location>
</feature>
<evidence type="ECO:0000256" key="1">
    <source>
        <dbReference type="SAM" id="Phobius"/>
    </source>
</evidence>
<dbReference type="EMBL" id="CABVLZ010000004">
    <property type="protein sequence ID" value="VVU95178.1"/>
    <property type="molecule type" value="Genomic_DNA"/>
</dbReference>
<keyword evidence="1" id="KW-1133">Transmembrane helix</keyword>
<keyword evidence="1" id="KW-0812">Transmembrane</keyword>
<accession>A0A5E8CIH4</accession>
<dbReference type="AlphaFoldDB" id="A0A5E8CIH4"/>
<organism evidence="2">
    <name type="scientific">seawater metagenome</name>
    <dbReference type="NCBI Taxonomy" id="1561972"/>
    <lineage>
        <taxon>unclassified sequences</taxon>
        <taxon>metagenomes</taxon>
        <taxon>ecological metagenomes</taxon>
    </lineage>
</organism>
<protein>
    <submittedName>
        <fullName evidence="2">Uncharacterized protein</fullName>
    </submittedName>
</protein>
<keyword evidence="1" id="KW-0472">Membrane</keyword>